<dbReference type="PROSITE" id="PS51410">
    <property type="entry name" value="BH4_AAA_HYDROXYL_2"/>
    <property type="match status" value="1"/>
</dbReference>
<keyword evidence="11" id="KW-0585">Phenylalanine catabolism</keyword>
<evidence type="ECO:0000256" key="7">
    <source>
        <dbReference type="ARBA" id="ARBA00022723"/>
    </source>
</evidence>
<dbReference type="InterPro" id="IPR019774">
    <property type="entry name" value="Aromatic-AA_hydroxylase_C"/>
</dbReference>
<dbReference type="CDD" id="cd03348">
    <property type="entry name" value="pro_PheOH"/>
    <property type="match status" value="1"/>
</dbReference>
<evidence type="ECO:0000256" key="6">
    <source>
        <dbReference type="ARBA" id="ARBA00020276"/>
    </source>
</evidence>
<evidence type="ECO:0000256" key="8">
    <source>
        <dbReference type="ARBA" id="ARBA00023002"/>
    </source>
</evidence>
<evidence type="ECO:0000256" key="4">
    <source>
        <dbReference type="ARBA" id="ARBA00009712"/>
    </source>
</evidence>
<evidence type="ECO:0000256" key="12">
    <source>
        <dbReference type="ARBA" id="ARBA00029922"/>
    </source>
</evidence>
<evidence type="ECO:0000256" key="10">
    <source>
        <dbReference type="ARBA" id="ARBA00023033"/>
    </source>
</evidence>
<dbReference type="KEGG" id="cfu:CFU_4019"/>
<keyword evidence="7 13" id="KW-0479">Metal-binding</keyword>
<dbReference type="PROSITE" id="PS00367">
    <property type="entry name" value="BH4_AAA_HYDROXYL_1"/>
    <property type="match status" value="1"/>
</dbReference>
<protein>
    <recommendedName>
        <fullName evidence="6">Phenylalanine-4-hydroxylase</fullName>
        <ecNumber evidence="5">1.14.16.1</ecNumber>
    </recommendedName>
    <alternativeName>
        <fullName evidence="12">Phe-4-monooxygenase</fullName>
    </alternativeName>
</protein>
<evidence type="ECO:0000256" key="5">
    <source>
        <dbReference type="ARBA" id="ARBA00011995"/>
    </source>
</evidence>
<reference evidence="15 16" key="2">
    <citation type="journal article" date="2006" name="J. Microbiol. Methods">
        <title>Genomic flank-sequencing of plasposon insertion sites for rapid identification of functional genes.</title>
        <authorList>
            <person name="Leveau J.H."/>
            <person name="Gerards S."/>
            <person name="Fritsche K."/>
            <person name="Zondag G."/>
            <person name="van Veen J.A."/>
        </authorList>
    </citation>
    <scope>NUCLEOTIDE SEQUENCE [LARGE SCALE GENOMIC DNA]</scope>
    <source>
        <strain evidence="15 16">Ter331</strain>
    </source>
</reference>
<dbReference type="SUPFAM" id="SSF56534">
    <property type="entry name" value="Aromatic aminoacid monoxygenases, catalytic and oligomerization domains"/>
    <property type="match status" value="1"/>
</dbReference>
<keyword evidence="10" id="KW-0503">Monooxygenase</keyword>
<feature type="binding site" evidence="13">
    <location>
        <position position="211"/>
    </location>
    <ligand>
        <name>Fe cation</name>
        <dbReference type="ChEBI" id="CHEBI:24875"/>
    </ligand>
</feature>
<sequence>MLNSALNSRKFVRKEKMDAKVKDMGVNTDDFFATVAEKSDGAALRGDYSKIDAQYVVKQDWDAYTPEQHALWRRLYQRQAKLIPGRACDVFIESLELLNIGDGIPRFVDSSDLLFKATGWTLVAVPGLVPDHTFFEHLANRRFPVTVWLRDPEEFDYIVEPDVFHDFFGHVPLLFNPIFADHLQEYGKGALKAMKLDGLAMLARLYWYTVEFGLIQSPEGLRVYGAGILSSGGEIEHCLTSPASLRLPFDVERVMRTLYKIDSYQETYFVIDDFQQLFNDTAPDFTPMYERLKALQPLPANTLLPGETNLALK</sequence>
<dbReference type="eggNOG" id="COG3186">
    <property type="taxonomic scope" value="Bacteria"/>
</dbReference>
<evidence type="ECO:0000256" key="3">
    <source>
        <dbReference type="ARBA" id="ARBA00005088"/>
    </source>
</evidence>
<dbReference type="AlphaFoldDB" id="G0ADZ2"/>
<name>G0ADZ2_COLFT</name>
<dbReference type="UniPathway" id="UPA00139">
    <property type="reaction ID" value="UER00337"/>
</dbReference>
<evidence type="ECO:0000256" key="2">
    <source>
        <dbReference type="ARBA" id="ARBA00001954"/>
    </source>
</evidence>
<comment type="similarity">
    <text evidence="4">Belongs to the biopterin-dependent aromatic amino acid hydroxylase family.</text>
</comment>
<dbReference type="NCBIfam" id="TIGR01267">
    <property type="entry name" value="Phe4hydrox_mono"/>
    <property type="match status" value="1"/>
</dbReference>
<dbReference type="EC" id="1.14.16.1" evidence="5"/>
<evidence type="ECO:0000256" key="9">
    <source>
        <dbReference type="ARBA" id="ARBA00023004"/>
    </source>
</evidence>
<evidence type="ECO:0000256" key="1">
    <source>
        <dbReference type="ARBA" id="ARBA00001060"/>
    </source>
</evidence>
<dbReference type="InterPro" id="IPR001273">
    <property type="entry name" value="ArAA_hydroxylase"/>
</dbReference>
<accession>G0ADZ2</accession>
<dbReference type="Proteomes" id="UP000008392">
    <property type="component" value="Chromosome"/>
</dbReference>
<dbReference type="Pfam" id="PF00351">
    <property type="entry name" value="Biopterin_H"/>
    <property type="match status" value="1"/>
</dbReference>
<dbReference type="GO" id="GO:0005506">
    <property type="term" value="F:iron ion binding"/>
    <property type="evidence" value="ECO:0007669"/>
    <property type="project" value="InterPro"/>
</dbReference>
<evidence type="ECO:0000313" key="16">
    <source>
        <dbReference type="Proteomes" id="UP000008392"/>
    </source>
</evidence>
<gene>
    <name evidence="15" type="primary">pah</name>
    <name evidence="15" type="ordered locus">CFU_4019</name>
</gene>
<reference evidence="15 16" key="5">
    <citation type="journal article" date="2011" name="ISME J.">
        <title>Dual transcriptional profiling of a bacterial/fungal confrontation: Collimonas fungivorans versus Aspergillus niger.</title>
        <authorList>
            <person name="Mela F."/>
            <person name="Fritsche K."/>
            <person name="de Boer W."/>
            <person name="van Veen J.A."/>
            <person name="de Graaff L.H."/>
            <person name="van den Berg M."/>
            <person name="Leveau J.H."/>
        </authorList>
    </citation>
    <scope>NUCLEOTIDE SEQUENCE [LARGE SCALE GENOMIC DNA]</scope>
    <source>
        <strain evidence="15 16">Ter331</strain>
    </source>
</reference>
<keyword evidence="9 13" id="KW-0408">Iron</keyword>
<keyword evidence="16" id="KW-1185">Reference proteome</keyword>
<dbReference type="InterPro" id="IPR005960">
    <property type="entry name" value="Phe-4-hydroxylase_mono"/>
</dbReference>
<reference evidence="15 16" key="3">
    <citation type="journal article" date="2008" name="FEMS Microbiol. Ecol.">
        <title>Identification and characterization of genes underlying chitinolysis in Collimonas fungivorans Ter331.</title>
        <authorList>
            <person name="Fritsche K."/>
            <person name="de Boer W."/>
            <person name="Gerards S."/>
            <person name="van den Berg M."/>
            <person name="van Veen J.A."/>
            <person name="Leveau J.H."/>
        </authorList>
    </citation>
    <scope>NUCLEOTIDE SEQUENCE [LARGE SCALE GENOMIC DNA]</scope>
    <source>
        <strain evidence="15 16">Ter331</strain>
    </source>
</reference>
<dbReference type="PANTHER" id="PTHR11473:SF24">
    <property type="entry name" value="PHENYLALANINE-4-HYDROXYLASE"/>
    <property type="match status" value="1"/>
</dbReference>
<dbReference type="PRINTS" id="PR00372">
    <property type="entry name" value="FYWHYDRXLASE"/>
</dbReference>
<dbReference type="InterPro" id="IPR036951">
    <property type="entry name" value="ArAA_hydroxylase_sf"/>
</dbReference>
<evidence type="ECO:0000313" key="15">
    <source>
        <dbReference type="EMBL" id="AEK63841.1"/>
    </source>
</evidence>
<evidence type="ECO:0000259" key="14">
    <source>
        <dbReference type="PROSITE" id="PS51410"/>
    </source>
</evidence>
<comment type="cofactor">
    <cofactor evidence="2 13">
        <name>Fe(2+)</name>
        <dbReference type="ChEBI" id="CHEBI:29033"/>
    </cofactor>
</comment>
<dbReference type="Gene3D" id="1.10.800.10">
    <property type="entry name" value="Aromatic amino acid hydroxylase"/>
    <property type="match status" value="1"/>
</dbReference>
<proteinExistence type="inferred from homology"/>
<keyword evidence="8 15" id="KW-0560">Oxidoreductase</keyword>
<dbReference type="InterPro" id="IPR036329">
    <property type="entry name" value="Aro-AA_hydroxylase_C_sf"/>
</dbReference>
<evidence type="ECO:0000256" key="13">
    <source>
        <dbReference type="PIRSR" id="PIRSR601273-2"/>
    </source>
</evidence>
<dbReference type="GO" id="GO:0004505">
    <property type="term" value="F:phenylalanine 4-monooxygenase activity"/>
    <property type="evidence" value="ECO:0007669"/>
    <property type="project" value="UniProtKB-EC"/>
</dbReference>
<reference evidence="15 16" key="1">
    <citation type="journal article" date="2004" name="Environ. Microbiol.">
        <title>Phylogeny-function analysis of (meta)genomic libraries: screening for expression of ribosomal RNA genes by large-insert library fluorescent in situ hybridization (LIL-FISH).</title>
        <authorList>
            <person name="Leveau J.H."/>
            <person name="Gerards S."/>
            <person name="de Boer W."/>
            <person name="van Veen J.A."/>
        </authorList>
    </citation>
    <scope>NUCLEOTIDE SEQUENCE [LARGE SCALE GENOMIC DNA]</scope>
    <source>
        <strain evidence="15 16">Ter331</strain>
    </source>
</reference>
<dbReference type="STRING" id="1005048.CFU_4019"/>
<feature type="binding site" evidence="13">
    <location>
        <position position="165"/>
    </location>
    <ligand>
        <name>Fe cation</name>
        <dbReference type="ChEBI" id="CHEBI:24875"/>
    </ligand>
</feature>
<comment type="pathway">
    <text evidence="3">Amino-acid degradation; L-phenylalanine degradation; acetoacetate and fumarate from L-phenylalanine: step 1/6.</text>
</comment>
<dbReference type="GO" id="GO:0006559">
    <property type="term" value="P:L-phenylalanine catabolic process"/>
    <property type="evidence" value="ECO:0007669"/>
    <property type="project" value="UniProtKB-UniPathway"/>
</dbReference>
<feature type="binding site" evidence="13">
    <location>
        <position position="170"/>
    </location>
    <ligand>
        <name>Fe cation</name>
        <dbReference type="ChEBI" id="CHEBI:24875"/>
    </ligand>
</feature>
<dbReference type="EMBL" id="CP002745">
    <property type="protein sequence ID" value="AEK63841.1"/>
    <property type="molecule type" value="Genomic_DNA"/>
</dbReference>
<reference evidence="16" key="6">
    <citation type="submission" date="2011-05" db="EMBL/GenBank/DDBJ databases">
        <title>Complete sequence of Collimonas fungivorans Ter331.</title>
        <authorList>
            <person name="Leveau J.H."/>
        </authorList>
    </citation>
    <scope>NUCLEOTIDE SEQUENCE [LARGE SCALE GENOMIC DNA]</scope>
    <source>
        <strain evidence="16">Ter331</strain>
    </source>
</reference>
<dbReference type="NCBIfam" id="NF008877">
    <property type="entry name" value="PRK11913.1-2"/>
    <property type="match status" value="1"/>
</dbReference>
<dbReference type="HOGENOM" id="CLU_023198_1_0_4"/>
<reference evidence="15 16" key="4">
    <citation type="journal article" date="2010" name="Environ. Microbiol.">
        <title>The bacterial genus Collimonas: mycophagy, weathering and other adaptive solutions to life in oligotrophic soil environments.</title>
        <authorList>
            <person name="Leveau J.H."/>
            <person name="Uroz S."/>
            <person name="de Boer W."/>
        </authorList>
    </citation>
    <scope>NUCLEOTIDE SEQUENCE [LARGE SCALE GENOMIC DNA]</scope>
    <source>
        <strain evidence="15 16">Ter331</strain>
    </source>
</reference>
<evidence type="ECO:0000256" key="11">
    <source>
        <dbReference type="ARBA" id="ARBA00023232"/>
    </source>
</evidence>
<comment type="catalytic activity">
    <reaction evidence="1">
        <text>(6R)-L-erythro-5,6,7,8-tetrahydrobiopterin + L-phenylalanine + O2 = (4aS,6R)-4a-hydroxy-L-erythro-5,6,7,8-tetrahydrobiopterin + L-tyrosine</text>
        <dbReference type="Rhea" id="RHEA:20273"/>
        <dbReference type="ChEBI" id="CHEBI:15379"/>
        <dbReference type="ChEBI" id="CHEBI:15642"/>
        <dbReference type="ChEBI" id="CHEBI:58095"/>
        <dbReference type="ChEBI" id="CHEBI:58315"/>
        <dbReference type="ChEBI" id="CHEBI:59560"/>
        <dbReference type="EC" id="1.14.16.1"/>
    </reaction>
</comment>
<feature type="domain" description="Biopterin-dependent aromatic amino acid hydroxylase family profile" evidence="14">
    <location>
        <begin position="64"/>
        <end position="313"/>
    </location>
</feature>
<organism evidence="15 16">
    <name type="scientific">Collimonas fungivorans (strain Ter331)</name>
    <dbReference type="NCBI Taxonomy" id="1005048"/>
    <lineage>
        <taxon>Bacteria</taxon>
        <taxon>Pseudomonadati</taxon>
        <taxon>Pseudomonadota</taxon>
        <taxon>Betaproteobacteria</taxon>
        <taxon>Burkholderiales</taxon>
        <taxon>Oxalobacteraceae</taxon>
        <taxon>Collimonas</taxon>
    </lineage>
</organism>
<dbReference type="InterPro" id="IPR018301">
    <property type="entry name" value="ArAA_hydroxylase_Fe/CU_BS"/>
</dbReference>
<dbReference type="PANTHER" id="PTHR11473">
    <property type="entry name" value="AROMATIC AMINO ACID HYDROXYLASE"/>
    <property type="match status" value="1"/>
</dbReference>